<organism evidence="2 3">
    <name type="scientific">Desmophyllum pertusum</name>
    <dbReference type="NCBI Taxonomy" id="174260"/>
    <lineage>
        <taxon>Eukaryota</taxon>
        <taxon>Metazoa</taxon>
        <taxon>Cnidaria</taxon>
        <taxon>Anthozoa</taxon>
        <taxon>Hexacorallia</taxon>
        <taxon>Scleractinia</taxon>
        <taxon>Caryophylliina</taxon>
        <taxon>Caryophylliidae</taxon>
        <taxon>Desmophyllum</taxon>
    </lineage>
</organism>
<evidence type="ECO:0000313" key="2">
    <source>
        <dbReference type="EMBL" id="KAJ7375686.1"/>
    </source>
</evidence>
<reference evidence="2" key="1">
    <citation type="submission" date="2023-01" db="EMBL/GenBank/DDBJ databases">
        <title>Genome assembly of the deep-sea coral Lophelia pertusa.</title>
        <authorList>
            <person name="Herrera S."/>
            <person name="Cordes E."/>
        </authorList>
    </citation>
    <scope>NUCLEOTIDE SEQUENCE</scope>
    <source>
        <strain evidence="2">USNM1676648</strain>
        <tissue evidence="2">Polyp</tissue>
    </source>
</reference>
<accession>A0A9X0CU54</accession>
<comment type="caution">
    <text evidence="2">The sequence shown here is derived from an EMBL/GenBank/DDBJ whole genome shotgun (WGS) entry which is preliminary data.</text>
</comment>
<sequence length="81" mass="9915">MVEKERTKADTLNSRLKQQLTDYKVPDVLDYVTERADLYELNKTVRMWERKVEIAHMALKTNRKTWRKLQMVHQEQNPWKI</sequence>
<gene>
    <name evidence="2" type="ORF">OS493_039595</name>
</gene>
<name>A0A9X0CU54_9CNID</name>
<evidence type="ECO:0000259" key="1">
    <source>
        <dbReference type="Pfam" id="PF13870"/>
    </source>
</evidence>
<keyword evidence="3" id="KW-1185">Reference proteome</keyword>
<feature type="domain" description="CCDC113/CCDC96 coiled-coil" evidence="1">
    <location>
        <begin position="2"/>
        <end position="60"/>
    </location>
</feature>
<proteinExistence type="predicted"/>
<dbReference type="AlphaFoldDB" id="A0A9X0CU54"/>
<evidence type="ECO:0000313" key="3">
    <source>
        <dbReference type="Proteomes" id="UP001163046"/>
    </source>
</evidence>
<dbReference type="OrthoDB" id="10259713at2759"/>
<dbReference type="Proteomes" id="UP001163046">
    <property type="component" value="Unassembled WGS sequence"/>
</dbReference>
<dbReference type="InterPro" id="IPR025254">
    <property type="entry name" value="CCDC113/CCDC96_CC"/>
</dbReference>
<protein>
    <recommendedName>
        <fullName evidence="1">CCDC113/CCDC96 coiled-coil domain-containing protein</fullName>
    </recommendedName>
</protein>
<dbReference type="EMBL" id="MU826564">
    <property type="protein sequence ID" value="KAJ7375686.1"/>
    <property type="molecule type" value="Genomic_DNA"/>
</dbReference>
<dbReference type="Pfam" id="PF13870">
    <property type="entry name" value="CCDC113_CCDC96_CC"/>
    <property type="match status" value="1"/>
</dbReference>